<evidence type="ECO:0000313" key="2">
    <source>
        <dbReference type="EMBL" id="CAF1130526.1"/>
    </source>
</evidence>
<dbReference type="PANTHER" id="PTHR21301">
    <property type="entry name" value="REVERSE TRANSCRIPTASE"/>
    <property type="match status" value="1"/>
</dbReference>
<proteinExistence type="predicted"/>
<dbReference type="EMBL" id="CAJNOR010001369">
    <property type="protein sequence ID" value="CAF1130526.1"/>
    <property type="molecule type" value="Genomic_DNA"/>
</dbReference>
<dbReference type="Proteomes" id="UP000663852">
    <property type="component" value="Unassembled WGS sequence"/>
</dbReference>
<sequence length="611" mass="71806">MMSNARNNSSLSLSSPTPFLIIAVKDLFDANLHQLPSNITRQDDFLSILATISSSSSNQLPVYTIHETSCTIIKNGLPNFNYHLVPVFNALPNTFVACGQECYEEKCRVYMQNAQMYSIVKAHQQRHDNDNNIDMNEITMKFIYDNIKKDLDDLNENHYLDAIPSFVLNIKSFYHHNLLEFGNLQLRPDLCQHDIPLRPFIASSLSTSNPTSNLSQYLHNLIGPIYYKQMSKENLLSKKYDVLNALQSYQDQGLLSSRTLFGSIVIPNLSELLTYEHAMQVLEKFLCNYANENNTSMTINNIPIQAILKLTRFLLSHQYFKYDDKIFRQTAGASSHMPFTILLTNIYMYYWQKNFVRVLQNQKEIFARSFHEMFFTWKKSKQDLIHLIQTSFHQKEFPESTFRSTIGVNVTYTDMEINHHNGHLRTKVFHKNPYEPYCLPYFSGYSSFEYRSIIRASILRAIRSCQDVNDFEHELKFMQLSFFFNQVPWIEIQRYIHLFDQEFQLQTQRYRYCQSEYNELRQRIRSYDEHFQKILTHHDTTMLSQNSSYVLIHNLTLDMSSKKTVKRPNDESDVHQRKNTPPSMTTTTKTTTMTTNILPKRMKSTHSFTSM</sequence>
<protein>
    <submittedName>
        <fullName evidence="2">Uncharacterized protein</fullName>
    </submittedName>
</protein>
<accession>A0A814R9N2</accession>
<comment type="caution">
    <text evidence="2">The sequence shown here is derived from an EMBL/GenBank/DDBJ whole genome shotgun (WGS) entry which is preliminary data.</text>
</comment>
<feature type="compositionally biased region" description="Basic and acidic residues" evidence="1">
    <location>
        <begin position="567"/>
        <end position="576"/>
    </location>
</feature>
<organism evidence="2 4">
    <name type="scientific">Adineta ricciae</name>
    <name type="common">Rotifer</name>
    <dbReference type="NCBI Taxonomy" id="249248"/>
    <lineage>
        <taxon>Eukaryota</taxon>
        <taxon>Metazoa</taxon>
        <taxon>Spiralia</taxon>
        <taxon>Gnathifera</taxon>
        <taxon>Rotifera</taxon>
        <taxon>Eurotatoria</taxon>
        <taxon>Bdelloidea</taxon>
        <taxon>Adinetida</taxon>
        <taxon>Adinetidae</taxon>
        <taxon>Adineta</taxon>
    </lineage>
</organism>
<gene>
    <name evidence="3" type="ORF">EDS130_LOCUS41684</name>
    <name evidence="2" type="ORF">XAT740_LOCUS19877</name>
</gene>
<dbReference type="Proteomes" id="UP000663828">
    <property type="component" value="Unassembled WGS sequence"/>
</dbReference>
<name>A0A814R9N2_ADIRI</name>
<feature type="compositionally biased region" description="Low complexity" evidence="1">
    <location>
        <begin position="579"/>
        <end position="589"/>
    </location>
</feature>
<dbReference type="PANTHER" id="PTHR21301:SF10">
    <property type="entry name" value="REVERSE TRANSCRIPTASE DOMAIN-CONTAINING PROTEIN"/>
    <property type="match status" value="1"/>
</dbReference>
<evidence type="ECO:0000313" key="3">
    <source>
        <dbReference type="EMBL" id="CAF1485239.1"/>
    </source>
</evidence>
<feature type="region of interest" description="Disordered" evidence="1">
    <location>
        <begin position="562"/>
        <end position="589"/>
    </location>
</feature>
<evidence type="ECO:0000256" key="1">
    <source>
        <dbReference type="SAM" id="MobiDB-lite"/>
    </source>
</evidence>
<dbReference type="AlphaFoldDB" id="A0A814R9N2"/>
<dbReference type="EMBL" id="CAJNOJ010000562">
    <property type="protein sequence ID" value="CAF1485239.1"/>
    <property type="molecule type" value="Genomic_DNA"/>
</dbReference>
<reference evidence="2" key="1">
    <citation type="submission" date="2021-02" db="EMBL/GenBank/DDBJ databases">
        <authorList>
            <person name="Nowell W R."/>
        </authorList>
    </citation>
    <scope>NUCLEOTIDE SEQUENCE</scope>
</reference>
<evidence type="ECO:0000313" key="4">
    <source>
        <dbReference type="Proteomes" id="UP000663828"/>
    </source>
</evidence>
<keyword evidence="4" id="KW-1185">Reference proteome</keyword>